<keyword evidence="2" id="KW-1185">Reference proteome</keyword>
<dbReference type="RefSeq" id="WP_150096413.1">
    <property type="nucleotide sequence ID" value="NZ_VWPL01000005.1"/>
</dbReference>
<gene>
    <name evidence="1" type="primary">anfO</name>
    <name evidence="1" type="ORF">F1193_04155</name>
</gene>
<accession>A0A5M6I3D3</accession>
<protein>
    <submittedName>
        <fullName evidence="1">Fe-only nitrogenase accessory protein AnfO</fullName>
    </submittedName>
</protein>
<dbReference type="NCBIfam" id="TIGR02940">
    <property type="entry name" value="anfO_nitrog"/>
    <property type="match status" value="1"/>
</dbReference>
<sequence>MMRIAAFIDENGDLAGLHELGRIVLYDDASGAWTIERDIPFPGAGAPATIAGLKARLAEVARQLEDCRLFVSAGSKGALNAVLQEELGFQTWHSQGCALDLLDTVALKEAERLADLAAAEQADDPPLPMLILERVGAEHYRADLTRFQIPDGGHDSMTVLLPVLEERAFRRLELVCDHNPKWLWRSVRDLGLKLKREIVVRDGVMSTITICAE</sequence>
<dbReference type="InterPro" id="IPR014287">
    <property type="entry name" value="Nase_Fe-Fe_AnfO"/>
</dbReference>
<dbReference type="EMBL" id="VWPL01000005">
    <property type="protein sequence ID" value="KAA5602683.1"/>
    <property type="molecule type" value="Genomic_DNA"/>
</dbReference>
<evidence type="ECO:0000313" key="1">
    <source>
        <dbReference type="EMBL" id="KAA5602683.1"/>
    </source>
</evidence>
<dbReference type="Pfam" id="PF09582">
    <property type="entry name" value="AnfO_nitrog"/>
    <property type="match status" value="1"/>
</dbReference>
<comment type="caution">
    <text evidence="1">The sequence shown here is derived from an EMBL/GenBank/DDBJ whole genome shotgun (WGS) entry which is preliminary data.</text>
</comment>
<dbReference type="Proteomes" id="UP000323886">
    <property type="component" value="Unassembled WGS sequence"/>
</dbReference>
<evidence type="ECO:0000313" key="2">
    <source>
        <dbReference type="Proteomes" id="UP000323886"/>
    </source>
</evidence>
<dbReference type="AlphaFoldDB" id="A0A5M6I3D3"/>
<organism evidence="1 2">
    <name type="scientific">Blastochloris sulfoviridis</name>
    <dbReference type="NCBI Taxonomy" id="50712"/>
    <lineage>
        <taxon>Bacteria</taxon>
        <taxon>Pseudomonadati</taxon>
        <taxon>Pseudomonadota</taxon>
        <taxon>Alphaproteobacteria</taxon>
        <taxon>Hyphomicrobiales</taxon>
        <taxon>Blastochloridaceae</taxon>
        <taxon>Blastochloris</taxon>
    </lineage>
</organism>
<reference evidence="1 2" key="1">
    <citation type="submission" date="2019-09" db="EMBL/GenBank/DDBJ databases">
        <title>Draft Whole-Genome sequence of Blastochloris sulfoviridis DSM 729.</title>
        <authorList>
            <person name="Meyer T.E."/>
            <person name="Kyndt J.A."/>
        </authorList>
    </citation>
    <scope>NUCLEOTIDE SEQUENCE [LARGE SCALE GENOMIC DNA]</scope>
    <source>
        <strain evidence="1 2">DSM 729</strain>
    </source>
</reference>
<dbReference type="OrthoDB" id="200286at2"/>
<name>A0A5M6I3D3_9HYPH</name>
<proteinExistence type="predicted"/>